<dbReference type="Pfam" id="PF14912">
    <property type="entry name" value="THEG"/>
    <property type="match status" value="4"/>
</dbReference>
<evidence type="ECO:0000256" key="1">
    <source>
        <dbReference type="ARBA" id="ARBA00022737"/>
    </source>
</evidence>
<keyword evidence="1" id="KW-0677">Repeat</keyword>
<dbReference type="GeneID" id="101829461"/>
<dbReference type="SMART" id="SM00705">
    <property type="entry name" value="THEG"/>
    <property type="match status" value="8"/>
</dbReference>
<feature type="compositionally biased region" description="Polar residues" evidence="2">
    <location>
        <begin position="310"/>
        <end position="327"/>
    </location>
</feature>
<dbReference type="PANTHER" id="PTHR15901:SF15">
    <property type="entry name" value="TESTICULAR HAPLOID EXPRESSED GENE PROTEIN-LIKE"/>
    <property type="match status" value="1"/>
</dbReference>
<feature type="compositionally biased region" description="Acidic residues" evidence="2">
    <location>
        <begin position="47"/>
        <end position="68"/>
    </location>
</feature>
<evidence type="ECO:0000256" key="2">
    <source>
        <dbReference type="SAM" id="MobiDB-lite"/>
    </source>
</evidence>
<protein>
    <submittedName>
        <fullName evidence="4">Testicular haploid expressed gene protein-like isoform X1</fullName>
    </submittedName>
</protein>
<feature type="region of interest" description="Disordered" evidence="2">
    <location>
        <begin position="1"/>
        <end position="219"/>
    </location>
</feature>
<feature type="compositionally biased region" description="Low complexity" evidence="2">
    <location>
        <begin position="85"/>
        <end position="99"/>
    </location>
</feature>
<evidence type="ECO:0000313" key="3">
    <source>
        <dbReference type="Proteomes" id="UP000886700"/>
    </source>
</evidence>
<dbReference type="Proteomes" id="UP000886700">
    <property type="component" value="Unplaced"/>
</dbReference>
<feature type="compositionally biased region" description="Polar residues" evidence="2">
    <location>
        <begin position="173"/>
        <end position="185"/>
    </location>
</feature>
<feature type="compositionally biased region" description="Basic and acidic residues" evidence="2">
    <location>
        <begin position="22"/>
        <end position="32"/>
    </location>
</feature>
<organism evidence="3 4">
    <name type="scientific">Mesocricetus auratus</name>
    <name type="common">Golden hamster</name>
    <dbReference type="NCBI Taxonomy" id="10036"/>
    <lineage>
        <taxon>Eukaryota</taxon>
        <taxon>Metazoa</taxon>
        <taxon>Chordata</taxon>
        <taxon>Craniata</taxon>
        <taxon>Vertebrata</taxon>
        <taxon>Euteleostomi</taxon>
        <taxon>Mammalia</taxon>
        <taxon>Eutheria</taxon>
        <taxon>Euarchontoglires</taxon>
        <taxon>Glires</taxon>
        <taxon>Rodentia</taxon>
        <taxon>Myomorpha</taxon>
        <taxon>Muroidea</taxon>
        <taxon>Cricetidae</taxon>
        <taxon>Cricetinae</taxon>
        <taxon>Mesocricetus</taxon>
    </lineage>
</organism>
<gene>
    <name evidence="4" type="primary">Thegl</name>
</gene>
<feature type="region of interest" description="Disordered" evidence="2">
    <location>
        <begin position="246"/>
        <end position="372"/>
    </location>
</feature>
<feature type="compositionally biased region" description="Polar residues" evidence="2">
    <location>
        <begin position="104"/>
        <end position="166"/>
    </location>
</feature>
<dbReference type="InterPro" id="IPR042401">
    <property type="entry name" value="SPMAP2-like"/>
</dbReference>
<proteinExistence type="predicted"/>
<reference evidence="4" key="1">
    <citation type="submission" date="2025-08" db="UniProtKB">
        <authorList>
            <consortium name="RefSeq"/>
        </authorList>
    </citation>
    <scope>IDENTIFICATION</scope>
    <source>
        <tissue evidence="4">Liver</tissue>
    </source>
</reference>
<feature type="compositionally biased region" description="Polar residues" evidence="2">
    <location>
        <begin position="7"/>
        <end position="21"/>
    </location>
</feature>
<evidence type="ECO:0000313" key="4">
    <source>
        <dbReference type="RefSeq" id="XP_040603196.1"/>
    </source>
</evidence>
<dbReference type="InterPro" id="IPR006623">
    <property type="entry name" value="THEG"/>
</dbReference>
<accession>A0ABM2XKC2</accession>
<name>A0ABM2XKC2_MESAU</name>
<dbReference type="PANTHER" id="PTHR15901">
    <property type="entry name" value="TESTICULAR HAPLOID EXPRESSED GENE PROTEIN"/>
    <property type="match status" value="1"/>
</dbReference>
<dbReference type="RefSeq" id="XP_040603196.1">
    <property type="nucleotide sequence ID" value="XM_040747262.1"/>
</dbReference>
<keyword evidence="3" id="KW-1185">Reference proteome</keyword>
<sequence length="668" mass="73647">MEEGGFSDSSMLSGVTGGHNSTETHTDSEIHPKPLVFRLLEMKDELGSEEVEGDEEEETQEEDNESEVFTESGKHSKTHKSHEASTSSKSCKGSESLQSRKTSDPPQSKTSDPSQSHKTSDPPQSKTSDPPQSKTSDPPQSHKTSDPPQSHKTSDPPQSHKTSDPPQSHKASDSLQSRKASNSLPSRKGNEPLQARKVSEPLQSPQGHRHGKGDLLPNAVITTSPSLMIRYLPRLQLASLSAPVTWQHPSNSCLAPATTRRPPPRGRSPPEPVKPLRVSPTGRAPPPRAATRDRKAPPPAASGRPKPRTSDTQECQPSPRQGHSQTVPVRLGKGESQRARGHGASPVCTGGKRGGPGRFSPRPAQRCPKTAHPVSRDLVKKCFFSRKRLEDLSRPKKQWGTPDRRLFWGNQDPIRPVSEAALKAHLTKRLEDLAQPKLVSRHYVPNRAQYYYSCGRESVIWKIPPPALFTRPSKRIQKLAKPNRFKTQFLPDSDKLPPETFRFSSPSPRILQLSIAKGTDPNYVPPKSIETKISFSTLSAVASPRIVDLAHPRIKIEGLCYERVKSELPIRPVAPAALLAKPTDRTISLAKSKRVHEDYLPARDARWPVSYAAAHSQVSSRIQQLANPPARASVHIVYYDPDVFKVKPSALKAQCSPRVKELAEPIVR</sequence>